<dbReference type="Proteomes" id="UP001556631">
    <property type="component" value="Unassembled WGS sequence"/>
</dbReference>
<evidence type="ECO:0000256" key="2">
    <source>
        <dbReference type="ARBA" id="ARBA00023033"/>
    </source>
</evidence>
<dbReference type="InterPro" id="IPR011251">
    <property type="entry name" value="Luciferase-like_dom"/>
</dbReference>
<comment type="caution">
    <text evidence="4">The sequence shown here is derived from an EMBL/GenBank/DDBJ whole genome shotgun (WGS) entry which is preliminary data.</text>
</comment>
<dbReference type="InterPro" id="IPR050766">
    <property type="entry name" value="Bact_Lucif_Oxidored"/>
</dbReference>
<reference evidence="4 5" key="1">
    <citation type="submission" date="2024-07" db="EMBL/GenBank/DDBJ databases">
        <authorList>
            <person name="Lee S."/>
            <person name="Kang M."/>
        </authorList>
    </citation>
    <scope>NUCLEOTIDE SEQUENCE [LARGE SCALE GENOMIC DNA]</scope>
    <source>
        <strain evidence="4 5">DS6</strain>
    </source>
</reference>
<protein>
    <submittedName>
        <fullName evidence="4">LLM class flavin-dependent oxidoreductase</fullName>
    </submittedName>
</protein>
<dbReference type="PANTHER" id="PTHR30137">
    <property type="entry name" value="LUCIFERASE-LIKE MONOOXYGENASE"/>
    <property type="match status" value="1"/>
</dbReference>
<evidence type="ECO:0000313" key="4">
    <source>
        <dbReference type="EMBL" id="MEX0428091.1"/>
    </source>
</evidence>
<sequence>MKFQVLDIVPHLTNPVTGRAISPDERLSQTLTAARYAEELGFDAVALGERHAGAFLSSGVTVLLGAVAATTSRVRIGTGVTVLSILDPLRVAEDYATVDQLSRGRLEIVIGKGNELRQLPMFGIKEGEQWDALAEKYALLRRLWREQDVTWEGRFRPPLQEVTSLPRPYAGAPRVWHGSATTRTSASLAAKHGDPLFSANAIQPRDNYAVLIDHYRREYAEQGHDPRFAYVGAGAGFLYLADTTQEAKQAFGPTYEQMVAHHLRPGNHTPGNEMTFRDIDSAVAAGPVLVGSPQQIAEKILWWHEAFGHDLQSFSLPTMIPHEQQLHMLERLAAEVLPVVRRAAPTTLWSDEDPYGARPAVHGRTVADAAAEIEKTRTLTPVRAPDPHA</sequence>
<dbReference type="SUPFAM" id="SSF51679">
    <property type="entry name" value="Bacterial luciferase-like"/>
    <property type="match status" value="1"/>
</dbReference>
<organism evidence="4 5">
    <name type="scientific">Nocardioides eburneus</name>
    <dbReference type="NCBI Taxonomy" id="3231482"/>
    <lineage>
        <taxon>Bacteria</taxon>
        <taxon>Bacillati</taxon>
        <taxon>Actinomycetota</taxon>
        <taxon>Actinomycetes</taxon>
        <taxon>Propionibacteriales</taxon>
        <taxon>Nocardioidaceae</taxon>
        <taxon>Nocardioides</taxon>
    </lineage>
</organism>
<dbReference type="EMBL" id="JBFPJR010000016">
    <property type="protein sequence ID" value="MEX0428091.1"/>
    <property type="molecule type" value="Genomic_DNA"/>
</dbReference>
<evidence type="ECO:0000313" key="5">
    <source>
        <dbReference type="Proteomes" id="UP001556631"/>
    </source>
</evidence>
<keyword evidence="2" id="KW-0503">Monooxygenase</keyword>
<dbReference type="Gene3D" id="3.20.20.30">
    <property type="entry name" value="Luciferase-like domain"/>
    <property type="match status" value="1"/>
</dbReference>
<name>A0ABV3SYR7_9ACTN</name>
<keyword evidence="5" id="KW-1185">Reference proteome</keyword>
<dbReference type="PANTHER" id="PTHR30137:SF8">
    <property type="entry name" value="BLR5498 PROTEIN"/>
    <property type="match status" value="1"/>
</dbReference>
<dbReference type="RefSeq" id="WP_367994059.1">
    <property type="nucleotide sequence ID" value="NZ_JBFPJR010000016.1"/>
</dbReference>
<keyword evidence="1" id="KW-0560">Oxidoreductase</keyword>
<gene>
    <name evidence="4" type="ORF">AB3X52_10720</name>
</gene>
<dbReference type="InterPro" id="IPR036661">
    <property type="entry name" value="Luciferase-like_sf"/>
</dbReference>
<evidence type="ECO:0000256" key="1">
    <source>
        <dbReference type="ARBA" id="ARBA00023002"/>
    </source>
</evidence>
<evidence type="ECO:0000259" key="3">
    <source>
        <dbReference type="Pfam" id="PF00296"/>
    </source>
</evidence>
<dbReference type="Pfam" id="PF00296">
    <property type="entry name" value="Bac_luciferase"/>
    <property type="match status" value="1"/>
</dbReference>
<proteinExistence type="predicted"/>
<feature type="domain" description="Luciferase-like" evidence="3">
    <location>
        <begin position="16"/>
        <end position="308"/>
    </location>
</feature>
<accession>A0ABV3SYR7</accession>